<feature type="transmembrane region" description="Helical" evidence="1">
    <location>
        <begin position="34"/>
        <end position="51"/>
    </location>
</feature>
<keyword evidence="1" id="KW-0812">Transmembrane</keyword>
<feature type="transmembrane region" description="Helical" evidence="1">
    <location>
        <begin position="9"/>
        <end position="28"/>
    </location>
</feature>
<organism evidence="2 3">
    <name type="scientific">Prosthecochloris marina</name>
    <dbReference type="NCBI Taxonomy" id="2017681"/>
    <lineage>
        <taxon>Bacteria</taxon>
        <taxon>Pseudomonadati</taxon>
        <taxon>Chlorobiota</taxon>
        <taxon>Chlorobiia</taxon>
        <taxon>Chlorobiales</taxon>
        <taxon>Chlorobiaceae</taxon>
        <taxon>Prosthecochloris</taxon>
    </lineage>
</organism>
<keyword evidence="3" id="KW-1185">Reference proteome</keyword>
<evidence type="ECO:0000313" key="3">
    <source>
        <dbReference type="Proteomes" id="UP000246278"/>
    </source>
</evidence>
<dbReference type="Proteomes" id="UP000246278">
    <property type="component" value="Unassembled WGS sequence"/>
</dbReference>
<evidence type="ECO:0000256" key="1">
    <source>
        <dbReference type="SAM" id="Phobius"/>
    </source>
</evidence>
<proteinExistence type="predicted"/>
<comment type="caution">
    <text evidence="2">The sequence shown here is derived from an EMBL/GenBank/DDBJ whole genome shotgun (WGS) entry which is preliminary data.</text>
</comment>
<protein>
    <submittedName>
        <fullName evidence="2">Uncharacterized protein</fullName>
    </submittedName>
</protein>
<dbReference type="EMBL" id="PDNZ01000004">
    <property type="protein sequence ID" value="PWW82212.1"/>
    <property type="molecule type" value="Genomic_DNA"/>
</dbReference>
<dbReference type="RefSeq" id="WP_110023169.1">
    <property type="nucleotide sequence ID" value="NZ_PDNZ01000004.1"/>
</dbReference>
<accession>A0A317T6A7</accession>
<keyword evidence="1" id="KW-1133">Transmembrane helix</keyword>
<keyword evidence="1" id="KW-0472">Membrane</keyword>
<dbReference type="AlphaFoldDB" id="A0A317T6A7"/>
<name>A0A317T6A7_9CHLB</name>
<gene>
    <name evidence="2" type="ORF">CR164_06730</name>
</gene>
<evidence type="ECO:0000313" key="2">
    <source>
        <dbReference type="EMBL" id="PWW82212.1"/>
    </source>
</evidence>
<reference evidence="3" key="1">
    <citation type="submission" date="2017-10" db="EMBL/GenBank/DDBJ databases">
        <authorList>
            <person name="Gaisin V.A."/>
            <person name="Rysina M.S."/>
            <person name="Grouzdev D.S."/>
        </authorList>
    </citation>
    <scope>NUCLEOTIDE SEQUENCE [LARGE SCALE GENOMIC DNA]</scope>
    <source>
        <strain evidence="3">V1</strain>
    </source>
</reference>
<sequence>MEQYKPDKIITTAVGVAGGSVLFAPVAVPTLHGLAGIAVVGLGIYAVGSVVRQAVGSCGEIADTPSKSKEKLQKVF</sequence>